<dbReference type="InterPro" id="IPR004439">
    <property type="entry name" value="Isocitrate_DH_NADP_dimer_prok"/>
</dbReference>
<keyword evidence="7 11" id="KW-0521">NADP</keyword>
<dbReference type="InterPro" id="IPR019818">
    <property type="entry name" value="IsoCit/isopropylmalate_DH_CS"/>
</dbReference>
<keyword evidence="14" id="KW-1185">Reference proteome</keyword>
<evidence type="ECO:0000313" key="13">
    <source>
        <dbReference type="EMBL" id="MDO1448556.1"/>
    </source>
</evidence>
<dbReference type="NCBIfam" id="NF005425">
    <property type="entry name" value="PRK07006.1"/>
    <property type="match status" value="1"/>
</dbReference>
<evidence type="ECO:0000256" key="1">
    <source>
        <dbReference type="ARBA" id="ARBA00007769"/>
    </source>
</evidence>
<dbReference type="NCBIfam" id="TIGR00183">
    <property type="entry name" value="prok_nadp_idh"/>
    <property type="match status" value="1"/>
</dbReference>
<gene>
    <name evidence="13" type="primary">icd</name>
    <name evidence="13" type="ORF">Q0590_19925</name>
</gene>
<dbReference type="PANTHER" id="PTHR43504:SF1">
    <property type="entry name" value="ISOCITRATE DEHYDROGENASE [NADP]"/>
    <property type="match status" value="1"/>
</dbReference>
<evidence type="ECO:0000256" key="2">
    <source>
        <dbReference type="ARBA" id="ARBA00011738"/>
    </source>
</evidence>
<dbReference type="PROSITE" id="PS00470">
    <property type="entry name" value="IDH_IMDH"/>
    <property type="match status" value="1"/>
</dbReference>
<keyword evidence="8" id="KW-0560">Oxidoreductase</keyword>
<evidence type="ECO:0000256" key="8">
    <source>
        <dbReference type="ARBA" id="ARBA00023002"/>
    </source>
</evidence>
<comment type="caution">
    <text evidence="13">The sequence shown here is derived from an EMBL/GenBank/DDBJ whole genome shotgun (WGS) entry which is preliminary data.</text>
</comment>
<organism evidence="13 14">
    <name type="scientific">Rhodocytophaga aerolata</name>
    <dbReference type="NCBI Taxonomy" id="455078"/>
    <lineage>
        <taxon>Bacteria</taxon>
        <taxon>Pseudomonadati</taxon>
        <taxon>Bacteroidota</taxon>
        <taxon>Cytophagia</taxon>
        <taxon>Cytophagales</taxon>
        <taxon>Rhodocytophagaceae</taxon>
        <taxon>Rhodocytophaga</taxon>
    </lineage>
</organism>
<name>A0ABT8RA56_9BACT</name>
<evidence type="ECO:0000256" key="7">
    <source>
        <dbReference type="ARBA" id="ARBA00022857"/>
    </source>
</evidence>
<dbReference type="InterPro" id="IPR024084">
    <property type="entry name" value="IsoPropMal-DH-like_dom"/>
</dbReference>
<dbReference type="PANTHER" id="PTHR43504">
    <property type="entry name" value="ISOCITRATE DEHYDROGENASE [NADP]"/>
    <property type="match status" value="1"/>
</dbReference>
<keyword evidence="5 11" id="KW-0479">Metal-binding</keyword>
<feature type="domain" description="Isopropylmalate dehydrogenase-like" evidence="12">
    <location>
        <begin position="41"/>
        <end position="422"/>
    </location>
</feature>
<evidence type="ECO:0000256" key="3">
    <source>
        <dbReference type="ARBA" id="ARBA00022435"/>
    </source>
</evidence>
<comment type="subunit">
    <text evidence="2">Homodimer.</text>
</comment>
<comment type="cofactor">
    <cofactor evidence="11">
        <name>Mg(2+)</name>
        <dbReference type="ChEBI" id="CHEBI:18420"/>
    </cofactor>
    <cofactor evidence="11">
        <name>Mn(2+)</name>
        <dbReference type="ChEBI" id="CHEBI:29035"/>
    </cofactor>
</comment>
<evidence type="ECO:0000256" key="9">
    <source>
        <dbReference type="ARBA" id="ARBA00023211"/>
    </source>
</evidence>
<keyword evidence="3 11" id="KW-0329">Glyoxylate bypass</keyword>
<dbReference type="Pfam" id="PF00180">
    <property type="entry name" value="Iso_dh"/>
    <property type="match status" value="1"/>
</dbReference>
<comment type="catalytic activity">
    <reaction evidence="10">
        <text>D-threo-isocitrate + NADP(+) = 2-oxoglutarate + CO2 + NADPH</text>
        <dbReference type="Rhea" id="RHEA:19629"/>
        <dbReference type="ChEBI" id="CHEBI:15562"/>
        <dbReference type="ChEBI" id="CHEBI:16526"/>
        <dbReference type="ChEBI" id="CHEBI:16810"/>
        <dbReference type="ChEBI" id="CHEBI:57783"/>
        <dbReference type="ChEBI" id="CHEBI:58349"/>
        <dbReference type="EC" id="1.1.1.42"/>
    </reaction>
</comment>
<keyword evidence="4 11" id="KW-0816">Tricarboxylic acid cycle</keyword>
<evidence type="ECO:0000256" key="4">
    <source>
        <dbReference type="ARBA" id="ARBA00022532"/>
    </source>
</evidence>
<protein>
    <recommendedName>
        <fullName evidence="11">Isocitrate dehydrogenase [NADP]</fullName>
        <ecNumber evidence="11">1.1.1.42</ecNumber>
    </recommendedName>
</protein>
<evidence type="ECO:0000256" key="10">
    <source>
        <dbReference type="ARBA" id="ARBA00023554"/>
    </source>
</evidence>
<evidence type="ECO:0000256" key="11">
    <source>
        <dbReference type="RuleBase" id="RU004446"/>
    </source>
</evidence>
<evidence type="ECO:0000256" key="5">
    <source>
        <dbReference type="ARBA" id="ARBA00022723"/>
    </source>
</evidence>
<proteinExistence type="inferred from homology"/>
<keyword evidence="6" id="KW-0460">Magnesium</keyword>
<dbReference type="SUPFAM" id="SSF53659">
    <property type="entry name" value="Isocitrate/Isopropylmalate dehydrogenase-like"/>
    <property type="match status" value="1"/>
</dbReference>
<dbReference type="Proteomes" id="UP001168528">
    <property type="component" value="Unassembled WGS sequence"/>
</dbReference>
<reference evidence="13" key="1">
    <citation type="submission" date="2023-07" db="EMBL/GenBank/DDBJ databases">
        <title>The genome sequence of Rhodocytophaga aerolata KACC 12507.</title>
        <authorList>
            <person name="Zhang X."/>
        </authorList>
    </citation>
    <scope>NUCLEOTIDE SEQUENCE</scope>
    <source>
        <strain evidence="13">KACC 12507</strain>
    </source>
</reference>
<keyword evidence="9 11" id="KW-0464">Manganese</keyword>
<evidence type="ECO:0000259" key="12">
    <source>
        <dbReference type="SMART" id="SM01329"/>
    </source>
</evidence>
<accession>A0ABT8RA56</accession>
<dbReference type="Gene3D" id="3.40.718.10">
    <property type="entry name" value="Isopropylmalate Dehydrogenase"/>
    <property type="match status" value="1"/>
</dbReference>
<dbReference type="EC" id="1.1.1.42" evidence="11"/>
<comment type="similarity">
    <text evidence="1">Belongs to the isocitrate and isopropylmalate dehydrogenases family.</text>
</comment>
<evidence type="ECO:0000313" key="14">
    <source>
        <dbReference type="Proteomes" id="UP001168528"/>
    </source>
</evidence>
<dbReference type="EMBL" id="JAUKPO010000012">
    <property type="protein sequence ID" value="MDO1448556.1"/>
    <property type="molecule type" value="Genomic_DNA"/>
</dbReference>
<dbReference type="SMART" id="SM01329">
    <property type="entry name" value="Iso_dh"/>
    <property type="match status" value="1"/>
</dbReference>
<sequence>MEKIFTFVPNYFFKKPKQNNIMNGQKITISNGALQVPDQPVIPFIEGDGTGPDIWAASVRVFDAAVEKAYKGKKKIQWLEVLAGEKAYNQTGNWLPAETLTQFRDYLVGIKGPLTTPVGGGIRSLNVALRQELDLYACVRPVRWFTGVPSPLKQPELTDMVIFRENTEDIYAGIEFKEGSPEADKFKNLFKENFPQLYKKIRFPETSGIGIKPVSKEGTERLVRAALEYAIKFNKPSLTLVHKGNIMKFTEGGFRDWGYELAKREFGAVEIDGGPWCKLPGGLIVKDAIADAFLQQILLRPAEYDVIATLNLNGDYVSDALAAQVGGIGIAPGANINYVTGHAIFEATHGTAPKYAGQDKVNPGSVILSGAMMLEYMGWQEAADLIYSGLENAIAAKRVTYDFERLMEGATLLKCSEFGTEIIKNMDGAKVSA</sequence>
<evidence type="ECO:0000256" key="6">
    <source>
        <dbReference type="ARBA" id="ARBA00022842"/>
    </source>
</evidence>